<proteinExistence type="predicted"/>
<evidence type="ECO:0000313" key="2">
    <source>
        <dbReference type="Proteomes" id="UP000003891"/>
    </source>
</evidence>
<name>G4HNG0_9BACL</name>
<gene>
    <name evidence="1" type="ORF">PaelaDRAFT_5521</name>
</gene>
<accession>G4HNG0</accession>
<sequence length="272" mass="32004">MKDELNKNLGSVYAPQRIKRLANKINKLFPEIQDKHQVALEVGCSLEDVNLAEVYLYSKNAVSLDRKLSEGRKSDKEISLIDNIRDSRDQYSDIIIFDFVQTLDINERYFFNQLFEGSSTSEIIKEVQFESSDTEQLLAGIQTKLLKYLNLDNKMQEELKMSIRKSNAKPITQLEFNELVKQGVSIKDIARRYRMSPATLRKRRSEWDASVQESSKHRVEHINQQQREVVSVEEYQKLLNDYQNLKMEHGFLWQYLKQLLSRMETPFSLNQK</sequence>
<dbReference type="Proteomes" id="UP000003891">
    <property type="component" value="Unassembled WGS sequence"/>
</dbReference>
<dbReference type="STRING" id="743719.PaelaDRAFT_5521"/>
<organism evidence="1 2">
    <name type="scientific">Paenibacillus lactis 154</name>
    <dbReference type="NCBI Taxonomy" id="743719"/>
    <lineage>
        <taxon>Bacteria</taxon>
        <taxon>Bacillati</taxon>
        <taxon>Bacillota</taxon>
        <taxon>Bacilli</taxon>
        <taxon>Bacillales</taxon>
        <taxon>Paenibacillaceae</taxon>
        <taxon>Paenibacillus</taxon>
    </lineage>
</organism>
<dbReference type="PATRIC" id="fig|743719.3.peg.5629"/>
<protein>
    <submittedName>
        <fullName evidence="1">Uncharacterized protein</fullName>
    </submittedName>
</protein>
<dbReference type="AlphaFoldDB" id="G4HNG0"/>
<evidence type="ECO:0000313" key="1">
    <source>
        <dbReference type="EMBL" id="EHB50691.1"/>
    </source>
</evidence>
<dbReference type="EMBL" id="AGIP01000020">
    <property type="protein sequence ID" value="EHB50691.1"/>
    <property type="molecule type" value="Genomic_DNA"/>
</dbReference>
<reference evidence="1 2" key="1">
    <citation type="submission" date="2011-09" db="EMBL/GenBank/DDBJ databases">
        <title>The draft genome of Paenibacillus lactis 154.</title>
        <authorList>
            <consortium name="US DOE Joint Genome Institute (JGI-PGF)"/>
            <person name="Lucas S."/>
            <person name="Han J."/>
            <person name="Lapidus A."/>
            <person name="Cheng J.-F."/>
            <person name="Goodwin L."/>
            <person name="Pitluck S."/>
            <person name="Peters L."/>
            <person name="Land M.L."/>
            <person name="Hauser L."/>
            <person name="Siebers A."/>
            <person name="Thelen M."/>
            <person name="Hugenholtz P."/>
            <person name="Allgaier M."/>
            <person name="Woyke T.J."/>
        </authorList>
    </citation>
    <scope>NUCLEOTIDE SEQUENCE [LARGE SCALE GENOMIC DNA]</scope>
    <source>
        <strain evidence="1 2">154</strain>
    </source>
</reference>